<sequence>MSFINKKKDNMCFMLCNNCLDVVFNKVMCTCRIRREEQLLRDQLHAEVPYPRSLGSLPNLIVLTIA</sequence>
<evidence type="ECO:0000313" key="1">
    <source>
        <dbReference type="EMBL" id="MBX68734.1"/>
    </source>
</evidence>
<reference evidence="1" key="1">
    <citation type="submission" date="2018-02" db="EMBL/GenBank/DDBJ databases">
        <title>Rhizophora mucronata_Transcriptome.</title>
        <authorList>
            <person name="Meera S.P."/>
            <person name="Sreeshan A."/>
            <person name="Augustine A."/>
        </authorList>
    </citation>
    <scope>NUCLEOTIDE SEQUENCE</scope>
    <source>
        <tissue evidence="1">Leaf</tissue>
    </source>
</reference>
<dbReference type="EMBL" id="GGEC01088250">
    <property type="protein sequence ID" value="MBX68734.1"/>
    <property type="molecule type" value="Transcribed_RNA"/>
</dbReference>
<organism evidence="1">
    <name type="scientific">Rhizophora mucronata</name>
    <name type="common">Asiatic mangrove</name>
    <dbReference type="NCBI Taxonomy" id="61149"/>
    <lineage>
        <taxon>Eukaryota</taxon>
        <taxon>Viridiplantae</taxon>
        <taxon>Streptophyta</taxon>
        <taxon>Embryophyta</taxon>
        <taxon>Tracheophyta</taxon>
        <taxon>Spermatophyta</taxon>
        <taxon>Magnoliopsida</taxon>
        <taxon>eudicotyledons</taxon>
        <taxon>Gunneridae</taxon>
        <taxon>Pentapetalae</taxon>
        <taxon>rosids</taxon>
        <taxon>fabids</taxon>
        <taxon>Malpighiales</taxon>
        <taxon>Rhizophoraceae</taxon>
        <taxon>Rhizophora</taxon>
    </lineage>
</organism>
<accession>A0A2P2QPD4</accession>
<protein>
    <submittedName>
        <fullName evidence="1">Uncharacterized protein</fullName>
    </submittedName>
</protein>
<dbReference type="AlphaFoldDB" id="A0A2P2QPD4"/>
<name>A0A2P2QPD4_RHIMU</name>
<proteinExistence type="predicted"/>